<comment type="caution">
    <text evidence="1">The sequence shown here is derived from an EMBL/GenBank/DDBJ whole genome shotgun (WGS) entry which is preliminary data.</text>
</comment>
<evidence type="ECO:0008006" key="3">
    <source>
        <dbReference type="Google" id="ProtNLM"/>
    </source>
</evidence>
<dbReference type="EMBL" id="BMFZ01000006">
    <property type="protein sequence ID" value="GGA48931.1"/>
    <property type="molecule type" value="Genomic_DNA"/>
</dbReference>
<dbReference type="Gene3D" id="3.40.190.10">
    <property type="entry name" value="Periplasmic binding protein-like II"/>
    <property type="match status" value="2"/>
</dbReference>
<sequence length="74" mass="8239">MWYLALVIAGIGVAILPESIVHIAPTTINRIPLTGSFVSWKVGIAWDERIADLIRDNFIDMVMSNDSLIEKKKA</sequence>
<gene>
    <name evidence="1" type="ORF">GCM10011328_25250</name>
</gene>
<dbReference type="SUPFAM" id="SSF53850">
    <property type="entry name" value="Periplasmic binding protein-like II"/>
    <property type="match status" value="1"/>
</dbReference>
<name>A0ABQ1GRD6_9GAMM</name>
<evidence type="ECO:0000313" key="2">
    <source>
        <dbReference type="Proteomes" id="UP000627464"/>
    </source>
</evidence>
<organism evidence="1 2">
    <name type="scientific">Hafnia psychrotolerans</name>
    <dbReference type="NCBI Taxonomy" id="1477018"/>
    <lineage>
        <taxon>Bacteria</taxon>
        <taxon>Pseudomonadati</taxon>
        <taxon>Pseudomonadota</taxon>
        <taxon>Gammaproteobacteria</taxon>
        <taxon>Enterobacterales</taxon>
        <taxon>Hafniaceae</taxon>
        <taxon>Hafnia</taxon>
    </lineage>
</organism>
<reference evidence="2" key="1">
    <citation type="journal article" date="2019" name="Int. J. Syst. Evol. Microbiol.">
        <title>The Global Catalogue of Microorganisms (GCM) 10K type strain sequencing project: providing services to taxonomists for standard genome sequencing and annotation.</title>
        <authorList>
            <consortium name="The Broad Institute Genomics Platform"/>
            <consortium name="The Broad Institute Genome Sequencing Center for Infectious Disease"/>
            <person name="Wu L."/>
            <person name="Ma J."/>
        </authorList>
    </citation>
    <scope>NUCLEOTIDE SEQUENCE [LARGE SCALE GENOMIC DNA]</scope>
    <source>
        <strain evidence="2">CGMCC 1.12806</strain>
    </source>
</reference>
<dbReference type="Proteomes" id="UP000627464">
    <property type="component" value="Unassembled WGS sequence"/>
</dbReference>
<keyword evidence="2" id="KW-1185">Reference proteome</keyword>
<evidence type="ECO:0000313" key="1">
    <source>
        <dbReference type="EMBL" id="GGA48931.1"/>
    </source>
</evidence>
<proteinExistence type="predicted"/>
<accession>A0ABQ1GRD6</accession>
<protein>
    <recommendedName>
        <fullName evidence="3">LysR substrate-binding domain-containing protein</fullName>
    </recommendedName>
</protein>